<reference evidence="8" key="1">
    <citation type="submission" date="2021-01" db="EMBL/GenBank/DDBJ databases">
        <title>Adiantum capillus-veneris genome.</title>
        <authorList>
            <person name="Fang Y."/>
            <person name="Liao Q."/>
        </authorList>
    </citation>
    <scope>NUCLEOTIDE SEQUENCE</scope>
    <source>
        <strain evidence="8">H3</strain>
        <tissue evidence="8">Leaf</tissue>
    </source>
</reference>
<evidence type="ECO:0000256" key="6">
    <source>
        <dbReference type="ARBA" id="ARBA00023136"/>
    </source>
</evidence>
<protein>
    <recommendedName>
        <fullName evidence="7">Copper transport protein</fullName>
    </recommendedName>
</protein>
<evidence type="ECO:0000256" key="2">
    <source>
        <dbReference type="ARBA" id="ARBA00006921"/>
    </source>
</evidence>
<comment type="caution">
    <text evidence="8">The sequence shown here is derived from an EMBL/GenBank/DDBJ whole genome shotgun (WGS) entry which is preliminary data.</text>
</comment>
<gene>
    <name evidence="8" type="ORF">GOP47_0012063</name>
</gene>
<dbReference type="EMBL" id="JABFUD020000011">
    <property type="protein sequence ID" value="KAI5074050.1"/>
    <property type="molecule type" value="Genomic_DNA"/>
</dbReference>
<evidence type="ECO:0000256" key="5">
    <source>
        <dbReference type="ARBA" id="ARBA00022989"/>
    </source>
</evidence>
<keyword evidence="7" id="KW-0406">Ion transport</keyword>
<dbReference type="PANTHER" id="PTHR12483:SF27">
    <property type="entry name" value="COPPER TRANSPORT PROTEIN CTR1"/>
    <property type="match status" value="1"/>
</dbReference>
<evidence type="ECO:0000256" key="7">
    <source>
        <dbReference type="RuleBase" id="RU367022"/>
    </source>
</evidence>
<keyword evidence="9" id="KW-1185">Reference proteome</keyword>
<proteinExistence type="inferred from homology"/>
<comment type="subcellular location">
    <subcellularLocation>
        <location evidence="1 7">Membrane</location>
        <topology evidence="1 7">Multi-pass membrane protein</topology>
    </subcellularLocation>
</comment>
<dbReference type="Pfam" id="PF04145">
    <property type="entry name" value="Ctr"/>
    <property type="match status" value="1"/>
</dbReference>
<keyword evidence="4 7" id="KW-0187">Copper transport</keyword>
<comment type="similarity">
    <text evidence="2 7">Belongs to the copper transporter (Ctr) (TC 1.A.56) family. SLC31A subfamily.</text>
</comment>
<dbReference type="AlphaFoldDB" id="A0A9D4ZIA3"/>
<evidence type="ECO:0000313" key="8">
    <source>
        <dbReference type="EMBL" id="KAI5074050.1"/>
    </source>
</evidence>
<evidence type="ECO:0000256" key="1">
    <source>
        <dbReference type="ARBA" id="ARBA00004141"/>
    </source>
</evidence>
<keyword evidence="7" id="KW-0186">Copper</keyword>
<evidence type="ECO:0000256" key="4">
    <source>
        <dbReference type="ARBA" id="ARBA00022796"/>
    </source>
</evidence>
<evidence type="ECO:0000313" key="9">
    <source>
        <dbReference type="Proteomes" id="UP000886520"/>
    </source>
</evidence>
<dbReference type="GO" id="GO:0005886">
    <property type="term" value="C:plasma membrane"/>
    <property type="evidence" value="ECO:0007669"/>
    <property type="project" value="TreeGrafter"/>
</dbReference>
<dbReference type="Proteomes" id="UP000886520">
    <property type="component" value="Chromosome 11"/>
</dbReference>
<sequence>MMHMTFYWGKQATILFDGWKTSTWGTYSLSLAALFLASIVLQYIANLRITGSSLSGKSFSSSSSSTEAKIPLLGKAELSLSSSKKLLGSALFGVRVGLGYLLMLAVMSFNAGVFLAVVLGFAAGHFLFASESSSTTATVEDDANACGC</sequence>
<dbReference type="GO" id="GO:0005375">
    <property type="term" value="F:copper ion transmembrane transporter activity"/>
    <property type="evidence" value="ECO:0007669"/>
    <property type="project" value="UniProtKB-UniRule"/>
</dbReference>
<keyword evidence="5 7" id="KW-1133">Transmembrane helix</keyword>
<dbReference type="InterPro" id="IPR007274">
    <property type="entry name" value="Cop_transporter"/>
</dbReference>
<keyword evidence="3 7" id="KW-0812">Transmembrane</keyword>
<evidence type="ECO:0000256" key="3">
    <source>
        <dbReference type="ARBA" id="ARBA00022692"/>
    </source>
</evidence>
<dbReference type="PANTHER" id="PTHR12483">
    <property type="entry name" value="SOLUTE CARRIER FAMILY 31 COPPER TRANSPORTERS"/>
    <property type="match status" value="1"/>
</dbReference>
<dbReference type="OrthoDB" id="73901at2759"/>
<feature type="transmembrane region" description="Helical" evidence="7">
    <location>
        <begin position="24"/>
        <end position="45"/>
    </location>
</feature>
<accession>A0A9D4ZIA3</accession>
<keyword evidence="6 7" id="KW-0472">Membrane</keyword>
<name>A0A9D4ZIA3_ADICA</name>
<organism evidence="8 9">
    <name type="scientific">Adiantum capillus-veneris</name>
    <name type="common">Maidenhair fern</name>
    <dbReference type="NCBI Taxonomy" id="13818"/>
    <lineage>
        <taxon>Eukaryota</taxon>
        <taxon>Viridiplantae</taxon>
        <taxon>Streptophyta</taxon>
        <taxon>Embryophyta</taxon>
        <taxon>Tracheophyta</taxon>
        <taxon>Polypodiopsida</taxon>
        <taxon>Polypodiidae</taxon>
        <taxon>Polypodiales</taxon>
        <taxon>Pteridineae</taxon>
        <taxon>Pteridaceae</taxon>
        <taxon>Vittarioideae</taxon>
        <taxon>Adiantum</taxon>
    </lineage>
</organism>
<keyword evidence="7" id="KW-0813">Transport</keyword>